<feature type="transmembrane region" description="Helical" evidence="1">
    <location>
        <begin position="161"/>
        <end position="181"/>
    </location>
</feature>
<proteinExistence type="predicted"/>
<keyword evidence="1" id="KW-1133">Transmembrane helix</keyword>
<dbReference type="EMBL" id="JAODWD010000003">
    <property type="protein sequence ID" value="MCT7659622.1"/>
    <property type="molecule type" value="Genomic_DNA"/>
</dbReference>
<organism evidence="2 3">
    <name type="scientific">Mycobacterium deserti</name>
    <dbReference type="NCBI Taxonomy" id="2978347"/>
    <lineage>
        <taxon>Bacteria</taxon>
        <taxon>Bacillati</taxon>
        <taxon>Actinomycetota</taxon>
        <taxon>Actinomycetes</taxon>
        <taxon>Mycobacteriales</taxon>
        <taxon>Mycobacteriaceae</taxon>
        <taxon>Mycobacterium</taxon>
    </lineage>
</organism>
<dbReference type="Proteomes" id="UP001206639">
    <property type="component" value="Unassembled WGS sequence"/>
</dbReference>
<evidence type="ECO:0000313" key="2">
    <source>
        <dbReference type="EMBL" id="MCT7659622.1"/>
    </source>
</evidence>
<name>A0ABT2MBI6_9MYCO</name>
<comment type="caution">
    <text evidence="2">The sequence shown here is derived from an EMBL/GenBank/DDBJ whole genome shotgun (WGS) entry which is preliminary data.</text>
</comment>
<feature type="transmembrane region" description="Helical" evidence="1">
    <location>
        <begin position="132"/>
        <end position="154"/>
    </location>
</feature>
<feature type="transmembrane region" description="Helical" evidence="1">
    <location>
        <begin position="187"/>
        <end position="205"/>
    </location>
</feature>
<accession>A0ABT2MBI6</accession>
<feature type="transmembrane region" description="Helical" evidence="1">
    <location>
        <begin position="47"/>
        <end position="71"/>
    </location>
</feature>
<keyword evidence="1" id="KW-0472">Membrane</keyword>
<dbReference type="RefSeq" id="WP_260993656.1">
    <property type="nucleotide sequence ID" value="NZ_JAODWD010000003.1"/>
</dbReference>
<evidence type="ECO:0000313" key="3">
    <source>
        <dbReference type="Proteomes" id="UP001206639"/>
    </source>
</evidence>
<sequence length="212" mass="22094">MGIGTIRLGGFFGIACAATAVPAYVVGSPEVPRQPEVAATYFDRADSYLFSNGTLPLLHLLFGLLFLAVLISMLRTASGPTGALYVALFGGALFLTLTGAGLAAEVAVPAAIVRFGDLTVTEFSQPFLSLAVWLYHYSHVGSAALVFATAYLVWRTAVLPKWSAGLAVLGVLPALHTWVGLPGAYSMVAWLALTGVVMLAIPPVVRVESVGA</sequence>
<gene>
    <name evidence="2" type="ORF">N4S67_14450</name>
</gene>
<keyword evidence="1" id="KW-0812">Transmembrane</keyword>
<protein>
    <recommendedName>
        <fullName evidence="4">DUF4386 family protein</fullName>
    </recommendedName>
</protein>
<keyword evidence="3" id="KW-1185">Reference proteome</keyword>
<reference evidence="3" key="1">
    <citation type="submission" date="2023-07" db="EMBL/GenBank/DDBJ databases">
        <authorList>
            <person name="Deng Y."/>
            <person name="Zhang Y.-Q."/>
        </authorList>
    </citation>
    <scope>NUCLEOTIDE SEQUENCE [LARGE SCALE GENOMIC DNA]</scope>
    <source>
        <strain evidence="3">CPCC 205710</strain>
    </source>
</reference>
<feature type="transmembrane region" description="Helical" evidence="1">
    <location>
        <begin position="83"/>
        <end position="112"/>
    </location>
</feature>
<evidence type="ECO:0000256" key="1">
    <source>
        <dbReference type="SAM" id="Phobius"/>
    </source>
</evidence>
<evidence type="ECO:0008006" key="4">
    <source>
        <dbReference type="Google" id="ProtNLM"/>
    </source>
</evidence>